<proteinExistence type="predicted"/>
<feature type="compositionally biased region" description="Basic and acidic residues" evidence="1">
    <location>
        <begin position="131"/>
        <end position="141"/>
    </location>
</feature>
<dbReference type="EMBL" id="ABJB011078433">
    <property type="status" value="NOT_ANNOTATED_CDS"/>
    <property type="molecule type" value="Genomic_DNA"/>
</dbReference>
<dbReference type="Proteomes" id="UP000001555">
    <property type="component" value="Unassembled WGS sequence"/>
</dbReference>
<feature type="compositionally biased region" description="Polar residues" evidence="1">
    <location>
        <begin position="244"/>
        <end position="274"/>
    </location>
</feature>
<feature type="compositionally biased region" description="Polar residues" evidence="1">
    <location>
        <begin position="32"/>
        <end position="41"/>
    </location>
</feature>
<reference evidence="3" key="2">
    <citation type="submission" date="2020-05" db="UniProtKB">
        <authorList>
            <consortium name="EnsemblMetazoa"/>
        </authorList>
    </citation>
    <scope>IDENTIFICATION</scope>
    <source>
        <strain evidence="3">wikel</strain>
    </source>
</reference>
<dbReference type="VEuPathDB" id="VectorBase:ISCI022919"/>
<dbReference type="VEuPathDB" id="VectorBase:ISCP_012799"/>
<feature type="compositionally biased region" description="Basic and acidic residues" evidence="1">
    <location>
        <begin position="343"/>
        <end position="363"/>
    </location>
</feature>
<dbReference type="EnsemblMetazoa" id="ISCW022919-RA">
    <property type="protein sequence ID" value="ISCW022919-PA"/>
    <property type="gene ID" value="ISCW022919"/>
</dbReference>
<feature type="compositionally biased region" description="Low complexity" evidence="1">
    <location>
        <begin position="384"/>
        <end position="397"/>
    </location>
</feature>
<dbReference type="EMBL" id="DS928161">
    <property type="protein sequence ID" value="EEC17725.1"/>
    <property type="molecule type" value="Genomic_DNA"/>
</dbReference>
<evidence type="ECO:0000313" key="3">
    <source>
        <dbReference type="EnsemblMetazoa" id="ISCW022919-PA"/>
    </source>
</evidence>
<sequence>QKDTRKASSLKTAHNRNQTADALELQKGCASRTHQISGSDQEATEKKKLANVPESESVSGFTTDKEDSSNSTVDKDAGNLPANVGKGDSSLLGVADSHLRAKGPTQSAEKGGGSKESKVDDKGRGHTSKVVGKDKREEPNVRRSKSLSSTVSESGISVLDKLGNGIKQRHKESESDKKKEKHEVPKLGRDMATTEKMDKKATTDEVTKQAEKAKPRISSSKPDKKSHKKTATAKTNNSKAPDNVTASTSGATIQSSPMALPSSAKSTLEQISAKHNTEHGNKSSTKKLTSETSKKVKKLSKSPSRQALAAEKSGAEEGGTEKKNAENSSTEDIAGASDPVTSSEKERKEKGLEKHNKAKEVHTHLTAAKLPTALDSAARNSKVSESTGQPTTSTSGPKQTKRGSVRKKNKLSMDPFENVQHCDNSEATCSSEADASKSVASKGSASKVNATKTNASEANVSKTNLPEGMVSKQNTSKAKISIAKAVNSVAITPKNIVAAEQLSQGARTSS</sequence>
<dbReference type="VEuPathDB" id="VectorBase:ISCW022919"/>
<dbReference type="AlphaFoldDB" id="B7QFV3"/>
<feature type="region of interest" description="Disordered" evidence="1">
    <location>
        <begin position="1"/>
        <end position="472"/>
    </location>
</feature>
<feature type="compositionally biased region" description="Polar residues" evidence="1">
    <location>
        <begin position="146"/>
        <end position="155"/>
    </location>
</feature>
<evidence type="ECO:0000256" key="1">
    <source>
        <dbReference type="SAM" id="MobiDB-lite"/>
    </source>
</evidence>
<accession>B7QFV3</accession>
<feature type="compositionally biased region" description="Basic residues" evidence="1">
    <location>
        <begin position="399"/>
        <end position="410"/>
    </location>
</feature>
<evidence type="ECO:0000313" key="2">
    <source>
        <dbReference type="EMBL" id="EEC17725.1"/>
    </source>
</evidence>
<dbReference type="HOGENOM" id="CLU_534832_0_0_1"/>
<gene>
    <name evidence="2" type="ORF">IscW_ISCW022919</name>
</gene>
<reference evidence="2 4" key="1">
    <citation type="submission" date="2008-03" db="EMBL/GenBank/DDBJ databases">
        <title>Annotation of Ixodes scapularis.</title>
        <authorList>
            <consortium name="Ixodes scapularis Genome Project Consortium"/>
            <person name="Caler E."/>
            <person name="Hannick L.I."/>
            <person name="Bidwell S."/>
            <person name="Joardar V."/>
            <person name="Thiagarajan M."/>
            <person name="Amedeo P."/>
            <person name="Galinsky K.J."/>
            <person name="Schobel S."/>
            <person name="Inman J."/>
            <person name="Hostetler J."/>
            <person name="Miller J."/>
            <person name="Hammond M."/>
            <person name="Megy K."/>
            <person name="Lawson D."/>
            <person name="Kodira C."/>
            <person name="Sutton G."/>
            <person name="Meyer J."/>
            <person name="Hill C.A."/>
            <person name="Birren B."/>
            <person name="Nene V."/>
            <person name="Collins F."/>
            <person name="Alarcon-Chaidez F."/>
            <person name="Wikel S."/>
            <person name="Strausberg R."/>
        </authorList>
    </citation>
    <scope>NUCLEOTIDE SEQUENCE [LARGE SCALE GENOMIC DNA]</scope>
    <source>
        <strain evidence="4">Wikel</strain>
        <strain evidence="2">Wikel colony</strain>
    </source>
</reference>
<feature type="compositionally biased region" description="Basic and acidic residues" evidence="1">
    <location>
        <begin position="313"/>
        <end position="325"/>
    </location>
</feature>
<dbReference type="PaxDb" id="6945-B7QFV3"/>
<protein>
    <submittedName>
        <fullName evidence="2 3">Suppressor protein SRP40, putative</fullName>
    </submittedName>
</protein>
<feature type="compositionally biased region" description="Low complexity" evidence="1">
    <location>
        <begin position="436"/>
        <end position="450"/>
    </location>
</feature>
<feature type="non-terminal residue" evidence="2">
    <location>
        <position position="510"/>
    </location>
</feature>
<dbReference type="OrthoDB" id="2414538at2759"/>
<feature type="compositionally biased region" description="Basic and acidic residues" evidence="1">
    <location>
        <begin position="171"/>
        <end position="214"/>
    </location>
</feature>
<feature type="compositionally biased region" description="Polar residues" evidence="1">
    <location>
        <begin position="421"/>
        <end position="431"/>
    </location>
</feature>
<keyword evidence="4" id="KW-1185">Reference proteome</keyword>
<feature type="non-terminal residue" evidence="2">
    <location>
        <position position="1"/>
    </location>
</feature>
<evidence type="ECO:0000313" key="4">
    <source>
        <dbReference type="Proteomes" id="UP000001555"/>
    </source>
</evidence>
<feature type="compositionally biased region" description="Polar residues" evidence="1">
    <location>
        <begin position="451"/>
        <end position="464"/>
    </location>
</feature>
<feature type="compositionally biased region" description="Basic and acidic residues" evidence="1">
    <location>
        <begin position="63"/>
        <end position="77"/>
    </location>
</feature>
<name>B7QFV3_IXOSC</name>
<feature type="compositionally biased region" description="Basic and acidic residues" evidence="1">
    <location>
        <begin position="112"/>
        <end position="124"/>
    </location>
</feature>
<feature type="compositionally biased region" description="Polar residues" evidence="1">
    <location>
        <begin position="7"/>
        <end position="20"/>
    </location>
</feature>
<organism>
    <name type="scientific">Ixodes scapularis</name>
    <name type="common">Black-legged tick</name>
    <name type="synonym">Deer tick</name>
    <dbReference type="NCBI Taxonomy" id="6945"/>
    <lineage>
        <taxon>Eukaryota</taxon>
        <taxon>Metazoa</taxon>
        <taxon>Ecdysozoa</taxon>
        <taxon>Arthropoda</taxon>
        <taxon>Chelicerata</taxon>
        <taxon>Arachnida</taxon>
        <taxon>Acari</taxon>
        <taxon>Parasitiformes</taxon>
        <taxon>Ixodida</taxon>
        <taxon>Ixodoidea</taxon>
        <taxon>Ixodidae</taxon>
        <taxon>Ixodinae</taxon>
        <taxon>Ixodes</taxon>
    </lineage>
</organism>